<dbReference type="Pfam" id="PF05103">
    <property type="entry name" value="DivIVA"/>
    <property type="match status" value="1"/>
</dbReference>
<dbReference type="SUPFAM" id="SSF57997">
    <property type="entry name" value="Tropomyosin"/>
    <property type="match status" value="1"/>
</dbReference>
<organism evidence="2 3">
    <name type="scientific">Anaerorhabdus furcosa</name>
    <dbReference type="NCBI Taxonomy" id="118967"/>
    <lineage>
        <taxon>Bacteria</taxon>
        <taxon>Bacillati</taxon>
        <taxon>Bacillota</taxon>
        <taxon>Erysipelotrichia</taxon>
        <taxon>Erysipelotrichales</taxon>
        <taxon>Erysipelotrichaceae</taxon>
        <taxon>Anaerorhabdus</taxon>
    </lineage>
</organism>
<dbReference type="OrthoDB" id="1651345at2"/>
<keyword evidence="3" id="KW-1185">Reference proteome</keyword>
<evidence type="ECO:0000256" key="1">
    <source>
        <dbReference type="SAM" id="Coils"/>
    </source>
</evidence>
<evidence type="ECO:0000313" key="2">
    <source>
        <dbReference type="EMBL" id="SJZ94724.1"/>
    </source>
</evidence>
<gene>
    <name evidence="2" type="ORF">SAMN02745191_2146</name>
</gene>
<proteinExistence type="predicted"/>
<feature type="coiled-coil region" evidence="1">
    <location>
        <begin position="24"/>
        <end position="65"/>
    </location>
</feature>
<name>A0A1T4PSV4_9FIRM</name>
<dbReference type="RefSeq" id="WP_078712542.1">
    <property type="nucleotide sequence ID" value="NZ_FUWY01000007.1"/>
</dbReference>
<reference evidence="3" key="1">
    <citation type="submission" date="2017-02" db="EMBL/GenBank/DDBJ databases">
        <authorList>
            <person name="Varghese N."/>
            <person name="Submissions S."/>
        </authorList>
    </citation>
    <scope>NUCLEOTIDE SEQUENCE [LARGE SCALE GENOMIC DNA]</scope>
    <source>
        <strain evidence="3">ATCC 25662</strain>
    </source>
</reference>
<dbReference type="EMBL" id="FUWY01000007">
    <property type="protein sequence ID" value="SJZ94724.1"/>
    <property type="molecule type" value="Genomic_DNA"/>
</dbReference>
<sequence length="159" mass="18284">MAKIKPEFRMMKNGYDRFAVDDAIEEYATEIETLESKLALYEKEIQDLSEQLNSVRNRYQVIVSELSIKEKAADDIARLALKEANIIIDSAQSNADSIVREALSTARIILSDLSRISIDASVMKDEMHEQLTQLIQAIDDFEIPKLPEVEWIKDFEFKK</sequence>
<dbReference type="InterPro" id="IPR007793">
    <property type="entry name" value="DivIVA_fam"/>
</dbReference>
<evidence type="ECO:0000313" key="3">
    <source>
        <dbReference type="Proteomes" id="UP000243297"/>
    </source>
</evidence>
<accession>A0A1T4PSV4</accession>
<keyword evidence="2" id="KW-0132">Cell division</keyword>
<dbReference type="STRING" id="118967.SAMN02745191_2146"/>
<dbReference type="AlphaFoldDB" id="A0A1T4PSV4"/>
<protein>
    <submittedName>
        <fullName evidence="2">Cell division initiation protein</fullName>
    </submittedName>
</protein>
<dbReference type="GO" id="GO:0051301">
    <property type="term" value="P:cell division"/>
    <property type="evidence" value="ECO:0007669"/>
    <property type="project" value="UniProtKB-KW"/>
</dbReference>
<dbReference type="Proteomes" id="UP000243297">
    <property type="component" value="Unassembled WGS sequence"/>
</dbReference>
<keyword evidence="2" id="KW-0131">Cell cycle</keyword>
<keyword evidence="1" id="KW-0175">Coiled coil</keyword>